<organism evidence="1 2">
    <name type="scientific">Microlunatus antarcticus</name>
    <dbReference type="NCBI Taxonomy" id="53388"/>
    <lineage>
        <taxon>Bacteria</taxon>
        <taxon>Bacillati</taxon>
        <taxon>Actinomycetota</taxon>
        <taxon>Actinomycetes</taxon>
        <taxon>Propionibacteriales</taxon>
        <taxon>Propionibacteriaceae</taxon>
        <taxon>Microlunatus</taxon>
    </lineage>
</organism>
<dbReference type="Proteomes" id="UP000565572">
    <property type="component" value="Unassembled WGS sequence"/>
</dbReference>
<proteinExistence type="predicted"/>
<evidence type="ECO:0000313" key="2">
    <source>
        <dbReference type="Proteomes" id="UP000565572"/>
    </source>
</evidence>
<evidence type="ECO:0000313" key="1">
    <source>
        <dbReference type="EMBL" id="MBB3326483.1"/>
    </source>
</evidence>
<name>A0A7W5P6I8_9ACTN</name>
<dbReference type="AlphaFoldDB" id="A0A7W5P6I8"/>
<keyword evidence="2" id="KW-1185">Reference proteome</keyword>
<dbReference type="EMBL" id="JACHZG010000001">
    <property type="protein sequence ID" value="MBB3326483.1"/>
    <property type="molecule type" value="Genomic_DNA"/>
</dbReference>
<dbReference type="RefSeq" id="WP_183337421.1">
    <property type="nucleotide sequence ID" value="NZ_JACHZG010000001.1"/>
</dbReference>
<reference evidence="1 2" key="1">
    <citation type="submission" date="2020-08" db="EMBL/GenBank/DDBJ databases">
        <title>Sequencing the genomes of 1000 actinobacteria strains.</title>
        <authorList>
            <person name="Klenk H.-P."/>
        </authorList>
    </citation>
    <scope>NUCLEOTIDE SEQUENCE [LARGE SCALE GENOMIC DNA]</scope>
    <source>
        <strain evidence="1 2">DSM 11053</strain>
    </source>
</reference>
<gene>
    <name evidence="1" type="ORF">FHX39_001427</name>
</gene>
<comment type="caution">
    <text evidence="1">The sequence shown here is derived from an EMBL/GenBank/DDBJ whole genome shotgun (WGS) entry which is preliminary data.</text>
</comment>
<accession>A0A7W5P6I8</accession>
<sequence length="278" mass="29976">MTELAPGTHVVYPNPLAPWCSHRGVVYDVNRDDSYDVKSYGGLDVLHMPLEDLHVVPVPTGRVEIGTHVVAMSVEYPPDMAPDPYARHAVGVAVSVGSTHVRVRSDQQDEGIDELPVDAVFALPAAETYVPSDGDEVFLSVRGDGSDEDGETNPVHGNVLAVSASGEALVLTVLGQRMVDPALLAVDDRVEPGTWVVLSDGETGAVTRCELFRTDNRRHAWGYTYTVASPVGRSQEFKVWSGEQFDGFLVASIESERIPSTVLPLGSTSELTARPVRT</sequence>
<protein>
    <submittedName>
        <fullName evidence="1">Uncharacterized protein</fullName>
    </submittedName>
</protein>